<evidence type="ECO:0000256" key="5">
    <source>
        <dbReference type="SAM" id="Phobius"/>
    </source>
</evidence>
<dbReference type="InterPro" id="IPR036291">
    <property type="entry name" value="NAD(P)-bd_dom_sf"/>
</dbReference>
<reference evidence="7" key="1">
    <citation type="submission" date="2015-02" db="EMBL/GenBank/DDBJ databases">
        <title>A transcriptome of Wollemia nobilis - a relic of Gondwana.</title>
        <authorList>
            <person name="Chia J.Y."/>
            <person name="Leong Y.S."/>
            <person name="Abdul Karim S."/>
            <person name="Wan Azmi N."/>
            <person name="Hercus R."/>
            <person name="Croft L."/>
        </authorList>
    </citation>
    <scope>NUCLEOTIDE SEQUENCE</scope>
    <source>
        <strain evidence="7">MaeBrown</strain>
        <tissue evidence="7">Leaf</tissue>
    </source>
</reference>
<sequence>MESSSSTTNSSINPNALMMMMNIAAAGPERTILLIIGTLGLISILIKLSAILKWTWVTFLRPGKNLKKYGSWAIVTGPTDGIGKGFAMQLARRKMNLVLVGRSPSKLADLRDELLAKYKVEIKIVVVDFSGDLVEGMSRVEEALKDLDVGILINNVGVSYPYARFFHEVDSELLKNLITVNIEGTTRMVHTVLPFMLKKKKGAIVNLGSGAATVIPSDPLYSVYAATKAYVDQFSRSLYVEYKHSGIDVQCQVPLYVATKMASIKRSSLLVPSPNTYAHSALRWVGYEPRCTPYWPHSIIWWLASVLPEPLIDAYRMKFSIGIRKRGQMKDARKKE</sequence>
<dbReference type="GO" id="GO:0045703">
    <property type="term" value="F:ketoreductase activity"/>
    <property type="evidence" value="ECO:0007669"/>
    <property type="project" value="TreeGrafter"/>
</dbReference>
<evidence type="ECO:0000256" key="1">
    <source>
        <dbReference type="ARBA" id="ARBA00006484"/>
    </source>
</evidence>
<comment type="similarity">
    <text evidence="1 4">Belongs to the short-chain dehydrogenases/reductases (SDR) family.</text>
</comment>
<dbReference type="EMBL" id="GCHU01000779">
    <property type="protein sequence ID" value="JAG89544.1"/>
    <property type="molecule type" value="Transcribed_RNA"/>
</dbReference>
<dbReference type="PIRSF" id="PIRSF000126">
    <property type="entry name" value="11-beta-HSD1"/>
    <property type="match status" value="1"/>
</dbReference>
<feature type="transmembrane region" description="Helical" evidence="5">
    <location>
        <begin position="31"/>
        <end position="52"/>
    </location>
</feature>
<dbReference type="PANTHER" id="PTHR43899">
    <property type="entry name" value="RH59310P"/>
    <property type="match status" value="1"/>
</dbReference>
<dbReference type="PANTHER" id="PTHR43899:SF13">
    <property type="entry name" value="RH59310P"/>
    <property type="match status" value="1"/>
</dbReference>
<dbReference type="InterPro" id="IPR002347">
    <property type="entry name" value="SDR_fam"/>
</dbReference>
<dbReference type="AlphaFoldDB" id="A0A0C9QXX1"/>
<protein>
    <submittedName>
        <fullName evidence="7">TSA: Wollemia nobilis Ref_Wollemi_Transcript_787_1505 transcribed RNA sequence</fullName>
    </submittedName>
    <submittedName>
        <fullName evidence="6">TSA: Wollemia nobilis Ref_Wollemi_Transcript_788_1481 transcribed RNA sequence</fullName>
    </submittedName>
</protein>
<proteinExistence type="inferred from homology"/>
<dbReference type="Gene3D" id="3.40.50.720">
    <property type="entry name" value="NAD(P)-binding Rossmann-like Domain"/>
    <property type="match status" value="1"/>
</dbReference>
<organism evidence="7">
    <name type="scientific">Wollemia nobilis</name>
    <dbReference type="NCBI Taxonomy" id="56998"/>
    <lineage>
        <taxon>Eukaryota</taxon>
        <taxon>Viridiplantae</taxon>
        <taxon>Streptophyta</taxon>
        <taxon>Embryophyta</taxon>
        <taxon>Tracheophyta</taxon>
        <taxon>Spermatophyta</taxon>
        <taxon>Pinopsida</taxon>
        <taxon>Pinidae</taxon>
        <taxon>Conifers II</taxon>
        <taxon>Araucariales</taxon>
        <taxon>Araucariaceae</taxon>
        <taxon>Wollemia</taxon>
    </lineage>
</organism>
<dbReference type="PRINTS" id="PR00080">
    <property type="entry name" value="SDRFAMILY"/>
</dbReference>
<evidence type="ECO:0000256" key="3">
    <source>
        <dbReference type="ARBA" id="ARBA00023002"/>
    </source>
</evidence>
<evidence type="ECO:0000313" key="7">
    <source>
        <dbReference type="EMBL" id="JAG89545.1"/>
    </source>
</evidence>
<keyword evidence="5" id="KW-1133">Transmembrane helix</keyword>
<dbReference type="CDD" id="cd05356">
    <property type="entry name" value="17beta-HSD1_like_SDR_c"/>
    <property type="match status" value="1"/>
</dbReference>
<dbReference type="Pfam" id="PF00106">
    <property type="entry name" value="adh_short"/>
    <property type="match status" value="1"/>
</dbReference>
<dbReference type="SUPFAM" id="SSF51735">
    <property type="entry name" value="NAD(P)-binding Rossmann-fold domains"/>
    <property type="match status" value="1"/>
</dbReference>
<evidence type="ECO:0000256" key="2">
    <source>
        <dbReference type="ARBA" id="ARBA00022857"/>
    </source>
</evidence>
<dbReference type="InterPro" id="IPR051019">
    <property type="entry name" value="VLCFA-Steroid_DH"/>
</dbReference>
<keyword evidence="3" id="KW-0560">Oxidoreductase</keyword>
<evidence type="ECO:0000313" key="6">
    <source>
        <dbReference type="EMBL" id="JAG89544.1"/>
    </source>
</evidence>
<dbReference type="EMBL" id="GCHU01000778">
    <property type="protein sequence ID" value="JAG89545.1"/>
    <property type="molecule type" value="Transcribed_RNA"/>
</dbReference>
<dbReference type="PRINTS" id="PR00081">
    <property type="entry name" value="GDHRDH"/>
</dbReference>
<keyword evidence="5" id="KW-0472">Membrane</keyword>
<name>A0A0C9QXX1_9CONI</name>
<keyword evidence="2" id="KW-0521">NADP</keyword>
<dbReference type="FunFam" id="3.40.50.720:FF:000137">
    <property type="entry name" value="Hydroxysteroid (17-beta) dehydrogenase 3"/>
    <property type="match status" value="1"/>
</dbReference>
<dbReference type="GO" id="GO:0005783">
    <property type="term" value="C:endoplasmic reticulum"/>
    <property type="evidence" value="ECO:0007669"/>
    <property type="project" value="TreeGrafter"/>
</dbReference>
<accession>A0A0C9QXX1</accession>
<evidence type="ECO:0000256" key="4">
    <source>
        <dbReference type="RuleBase" id="RU000363"/>
    </source>
</evidence>
<keyword evidence="5" id="KW-0812">Transmembrane</keyword>